<comment type="caution">
    <text evidence="1">The sequence shown here is derived from an EMBL/GenBank/DDBJ whole genome shotgun (WGS) entry which is preliminary data.</text>
</comment>
<organism evidence="1 2">
    <name type="scientific">Streptococcus anginosus subsp. whileyi CCUG 39159</name>
    <dbReference type="NCBI Taxonomy" id="1095729"/>
    <lineage>
        <taxon>Bacteria</taxon>
        <taxon>Bacillati</taxon>
        <taxon>Bacillota</taxon>
        <taxon>Bacilli</taxon>
        <taxon>Lactobacillales</taxon>
        <taxon>Streptococcaceae</taxon>
        <taxon>Streptococcus</taxon>
        <taxon>Streptococcus anginosus group</taxon>
    </lineage>
</organism>
<gene>
    <name evidence="1" type="ORF">HMPREF1043_0879</name>
</gene>
<dbReference type="RefSeq" id="WP_003038242.1">
    <property type="nucleotide sequence ID" value="NZ_AICP01000061.1"/>
</dbReference>
<dbReference type="AlphaFoldDB" id="I0S8Z3"/>
<proteinExistence type="predicted"/>
<dbReference type="Proteomes" id="UP000003245">
    <property type="component" value="Unassembled WGS sequence"/>
</dbReference>
<dbReference type="EMBL" id="AICP01000061">
    <property type="protein sequence ID" value="EID19846.1"/>
    <property type="molecule type" value="Genomic_DNA"/>
</dbReference>
<keyword evidence="2" id="KW-1185">Reference proteome</keyword>
<evidence type="ECO:0000313" key="2">
    <source>
        <dbReference type="Proteomes" id="UP000003245"/>
    </source>
</evidence>
<evidence type="ECO:0000313" key="1">
    <source>
        <dbReference type="EMBL" id="EID19846.1"/>
    </source>
</evidence>
<accession>I0S8Z3</accession>
<name>I0S8Z3_STRAP</name>
<protein>
    <submittedName>
        <fullName evidence="1">Uncharacterized protein</fullName>
    </submittedName>
</protein>
<sequence length="72" mass="8369">MGGRGAKLNLSGVPKNKRKAIASYQKQINKHYDKIKTAKKTGRDTEYINHWEAEIRAFKGNIDKIIDRRNRK</sequence>
<reference evidence="1 2" key="1">
    <citation type="submission" date="2012-01" db="EMBL/GenBank/DDBJ databases">
        <authorList>
            <person name="Harkins D.M."/>
            <person name="Madupu R."/>
            <person name="Durkin A.S."/>
            <person name="Torralba M."/>
            <person name="Methe B."/>
            <person name="Sutton G.G."/>
            <person name="Nelson K.E."/>
        </authorList>
    </citation>
    <scope>NUCLEOTIDE SEQUENCE [LARGE SCALE GENOMIC DNA]</scope>
    <source>
        <strain evidence="1 2">CCUG 39159</strain>
    </source>
</reference>
<dbReference type="PATRIC" id="fig|1095729.3.peg.1975"/>